<dbReference type="Proteomes" id="UP000310458">
    <property type="component" value="Unassembled WGS sequence"/>
</dbReference>
<dbReference type="OrthoDB" id="129465at2"/>
<proteinExistence type="inferred from homology"/>
<evidence type="ECO:0000256" key="1">
    <source>
        <dbReference type="ARBA" id="ARBA00006149"/>
    </source>
</evidence>
<dbReference type="PANTHER" id="PTHR45875">
    <property type="entry name" value="METHYLTRANSFERASE N6AMT1"/>
    <property type="match status" value="1"/>
</dbReference>
<reference evidence="7 8" key="1">
    <citation type="submission" date="2019-05" db="EMBL/GenBank/DDBJ databases">
        <title>Nesterenkonia sp. GY074 isolated from the Southern Atlantic Ocean.</title>
        <authorList>
            <person name="Zhang G."/>
        </authorList>
    </citation>
    <scope>NUCLEOTIDE SEQUENCE [LARGE SCALE GENOMIC DNA]</scope>
    <source>
        <strain evidence="7 8">GY074</strain>
    </source>
</reference>
<dbReference type="EMBL" id="VAVZ01000001">
    <property type="protein sequence ID" value="TLQ01417.1"/>
    <property type="molecule type" value="Genomic_DNA"/>
</dbReference>
<evidence type="ECO:0000313" key="8">
    <source>
        <dbReference type="Proteomes" id="UP000310458"/>
    </source>
</evidence>
<dbReference type="PANTHER" id="PTHR45875:SF1">
    <property type="entry name" value="METHYLTRANSFERASE N6AMT1"/>
    <property type="match status" value="1"/>
</dbReference>
<dbReference type="AlphaFoldDB" id="A0A5R9BLB4"/>
<dbReference type="RefSeq" id="WP_138251496.1">
    <property type="nucleotide sequence ID" value="NZ_VAVZ01000001.1"/>
</dbReference>
<keyword evidence="8" id="KW-1185">Reference proteome</keyword>
<evidence type="ECO:0000259" key="5">
    <source>
        <dbReference type="Pfam" id="PF05175"/>
    </source>
</evidence>
<evidence type="ECO:0000313" key="7">
    <source>
        <dbReference type="EMBL" id="TLQ01417.1"/>
    </source>
</evidence>
<gene>
    <name evidence="7" type="ORF">FEF26_00055</name>
</gene>
<dbReference type="InterPro" id="IPR029063">
    <property type="entry name" value="SAM-dependent_MTases_sf"/>
</dbReference>
<keyword evidence="2 7" id="KW-0489">Methyltransferase</keyword>
<keyword evidence="4" id="KW-0949">S-adenosyl-L-methionine</keyword>
<dbReference type="CDD" id="cd02440">
    <property type="entry name" value="AdoMet_MTases"/>
    <property type="match status" value="1"/>
</dbReference>
<protein>
    <submittedName>
        <fullName evidence="7">Methyltransferase</fullName>
    </submittedName>
</protein>
<accession>A0A5R9BLB4</accession>
<dbReference type="GO" id="GO:0035657">
    <property type="term" value="C:eRF1 methyltransferase complex"/>
    <property type="evidence" value="ECO:0007669"/>
    <property type="project" value="TreeGrafter"/>
</dbReference>
<dbReference type="GO" id="GO:0032259">
    <property type="term" value="P:methylation"/>
    <property type="evidence" value="ECO:0007669"/>
    <property type="project" value="UniProtKB-KW"/>
</dbReference>
<feature type="domain" description="Methyltransferase small" evidence="5">
    <location>
        <begin position="182"/>
        <end position="276"/>
    </location>
</feature>
<dbReference type="GO" id="GO:0003676">
    <property type="term" value="F:nucleic acid binding"/>
    <property type="evidence" value="ECO:0007669"/>
    <property type="project" value="InterPro"/>
</dbReference>
<keyword evidence="3 7" id="KW-0808">Transferase</keyword>
<comment type="similarity">
    <text evidence="1">Belongs to the eukaryotic/archaeal PrmC-related family.</text>
</comment>
<dbReference type="Pfam" id="PF23186">
    <property type="entry name" value="DUF7059"/>
    <property type="match status" value="1"/>
</dbReference>
<dbReference type="InterPro" id="IPR002052">
    <property type="entry name" value="DNA_methylase_N6_adenine_CS"/>
</dbReference>
<dbReference type="SUPFAM" id="SSF53335">
    <property type="entry name" value="S-adenosyl-L-methionine-dependent methyltransferases"/>
    <property type="match status" value="1"/>
</dbReference>
<sequence>MPHPHSAPATPSPAPPASQELPLIAALRADFTEAGFTNDGLVELLGADVVAALHREQVVPGQLRIADLLGAEDSRVQGTRQQSAQWKRAVLTALWLVASPVTADQVEAALPRTGVHGLERLKLIQVTPTGAVMPRSELQPYQVETSAGMQDMWVSSDLSSHQLQGALPHDHVLGIGQASLTLAGVTHRRQVTTALDIGTGCGIQLLHLLDHAEHVVGTDLSERALEFARFNLRLNAPVLDLDPARLEDRVELLHGSLLEPVAGRRFELVVSNPPFVITPRQPEETESDRYMYRDGGREGDALIQELIAGLPAVLSPQGTAQLLGNWESTHDDDAWSTRPRAWVEQSGLSGWFIQRDSQSPPEYAETWLRDASEERGVTEYRRRYAQYAADFAARGVRRIGFGFIWLQGADSHRRWQRFEELTGEIQQPLGPVIAQTAHRAQEELATVLEAALTVPDTVTEERYQRFGAEHPEVIMARQGAGLRRARPISSAAAGFMGASDGEYTAGQLITAVCSLTDGDEDSLAAEIYDLYVEGFLDR</sequence>
<dbReference type="Pfam" id="PF05175">
    <property type="entry name" value="MTS"/>
    <property type="match status" value="1"/>
</dbReference>
<dbReference type="GO" id="GO:0008276">
    <property type="term" value="F:protein methyltransferase activity"/>
    <property type="evidence" value="ECO:0007669"/>
    <property type="project" value="TreeGrafter"/>
</dbReference>
<dbReference type="PROSITE" id="PS00092">
    <property type="entry name" value="N6_MTASE"/>
    <property type="match status" value="1"/>
</dbReference>
<evidence type="ECO:0000256" key="3">
    <source>
        <dbReference type="ARBA" id="ARBA00022679"/>
    </source>
</evidence>
<evidence type="ECO:0000256" key="2">
    <source>
        <dbReference type="ARBA" id="ARBA00022603"/>
    </source>
</evidence>
<evidence type="ECO:0000259" key="6">
    <source>
        <dbReference type="Pfam" id="PF23186"/>
    </source>
</evidence>
<dbReference type="InterPro" id="IPR052190">
    <property type="entry name" value="Euk-Arch_PrmC-MTase"/>
</dbReference>
<dbReference type="InterPro" id="IPR007848">
    <property type="entry name" value="Small_mtfrase_dom"/>
</dbReference>
<feature type="domain" description="DUF7059" evidence="6">
    <location>
        <begin position="33"/>
        <end position="129"/>
    </location>
</feature>
<comment type="caution">
    <text evidence="7">The sequence shown here is derived from an EMBL/GenBank/DDBJ whole genome shotgun (WGS) entry which is preliminary data.</text>
</comment>
<dbReference type="GO" id="GO:0008170">
    <property type="term" value="F:N-methyltransferase activity"/>
    <property type="evidence" value="ECO:0007669"/>
    <property type="project" value="UniProtKB-ARBA"/>
</dbReference>
<dbReference type="GO" id="GO:0008757">
    <property type="term" value="F:S-adenosylmethionine-dependent methyltransferase activity"/>
    <property type="evidence" value="ECO:0007669"/>
    <property type="project" value="TreeGrafter"/>
</dbReference>
<dbReference type="Gene3D" id="3.40.50.150">
    <property type="entry name" value="Vaccinia Virus protein VP39"/>
    <property type="match status" value="1"/>
</dbReference>
<name>A0A5R9BLB4_9MICC</name>
<dbReference type="InterPro" id="IPR055487">
    <property type="entry name" value="DUF7059"/>
</dbReference>
<organism evidence="7 8">
    <name type="scientific">Nesterenkonia salmonea</name>
    <dbReference type="NCBI Taxonomy" id="1804987"/>
    <lineage>
        <taxon>Bacteria</taxon>
        <taxon>Bacillati</taxon>
        <taxon>Actinomycetota</taxon>
        <taxon>Actinomycetes</taxon>
        <taxon>Micrococcales</taxon>
        <taxon>Micrococcaceae</taxon>
        <taxon>Nesterenkonia</taxon>
    </lineage>
</organism>
<evidence type="ECO:0000256" key="4">
    <source>
        <dbReference type="ARBA" id="ARBA00022691"/>
    </source>
</evidence>